<organism evidence="1">
    <name type="scientific">marine sediment metagenome</name>
    <dbReference type="NCBI Taxonomy" id="412755"/>
    <lineage>
        <taxon>unclassified sequences</taxon>
        <taxon>metagenomes</taxon>
        <taxon>ecological metagenomes</taxon>
    </lineage>
</organism>
<evidence type="ECO:0000313" key="1">
    <source>
        <dbReference type="EMBL" id="KKL56364.1"/>
    </source>
</evidence>
<comment type="caution">
    <text evidence="1">The sequence shown here is derived from an EMBL/GenBank/DDBJ whole genome shotgun (WGS) entry which is preliminary data.</text>
</comment>
<sequence length="83" mass="9786">MKLEVFQTFKYLTDEEYKKPVHNFSEGLLVYVENKLISPIIETMYNDLTLTDSIKCHLTDYALDLFVTDCFKYSYANLSDLEI</sequence>
<protein>
    <submittedName>
        <fullName evidence="1">Uncharacterized protein</fullName>
    </submittedName>
</protein>
<reference evidence="1" key="1">
    <citation type="journal article" date="2015" name="Nature">
        <title>Complex archaea that bridge the gap between prokaryotes and eukaryotes.</title>
        <authorList>
            <person name="Spang A."/>
            <person name="Saw J.H."/>
            <person name="Jorgensen S.L."/>
            <person name="Zaremba-Niedzwiedzka K."/>
            <person name="Martijn J."/>
            <person name="Lind A.E."/>
            <person name="van Eijk R."/>
            <person name="Schleper C."/>
            <person name="Guy L."/>
            <person name="Ettema T.J."/>
        </authorList>
    </citation>
    <scope>NUCLEOTIDE SEQUENCE</scope>
</reference>
<dbReference type="EMBL" id="LAZR01030521">
    <property type="protein sequence ID" value="KKL56364.1"/>
    <property type="molecule type" value="Genomic_DNA"/>
</dbReference>
<dbReference type="AlphaFoldDB" id="A0A0F9D477"/>
<gene>
    <name evidence="1" type="ORF">LCGC14_2246170</name>
</gene>
<accession>A0A0F9D477</accession>
<proteinExistence type="predicted"/>
<name>A0A0F9D477_9ZZZZ</name>